<protein>
    <submittedName>
        <fullName evidence="1">Uncharacterized protein</fullName>
    </submittedName>
</protein>
<dbReference type="EMBL" id="BOPO01000110">
    <property type="protein sequence ID" value="GIL29917.1"/>
    <property type="molecule type" value="Genomic_DNA"/>
</dbReference>
<keyword evidence="2" id="KW-1185">Reference proteome</keyword>
<comment type="caution">
    <text evidence="1">The sequence shown here is derived from an EMBL/GenBank/DDBJ whole genome shotgun (WGS) entry which is preliminary data.</text>
</comment>
<name>A0A8J4EM27_9ACTN</name>
<evidence type="ECO:0000313" key="1">
    <source>
        <dbReference type="EMBL" id="GIL29917.1"/>
    </source>
</evidence>
<proteinExistence type="predicted"/>
<dbReference type="Proteomes" id="UP000614996">
    <property type="component" value="Unassembled WGS sequence"/>
</dbReference>
<organism evidence="1 2">
    <name type="scientific">Actinocatenispora comari</name>
    <dbReference type="NCBI Taxonomy" id="2807577"/>
    <lineage>
        <taxon>Bacteria</taxon>
        <taxon>Bacillati</taxon>
        <taxon>Actinomycetota</taxon>
        <taxon>Actinomycetes</taxon>
        <taxon>Micromonosporales</taxon>
        <taxon>Micromonosporaceae</taxon>
        <taxon>Actinocatenispora</taxon>
    </lineage>
</organism>
<sequence>MDTEGRPVLSAADVMDQVTLGRDPGPDARERLRAWCGLSEALVSGLVSLRASMGGSGDYLSRLVDEAQQAMTELSERLSYTRQRLDTDR</sequence>
<accession>A0A8J4EM27</accession>
<evidence type="ECO:0000313" key="2">
    <source>
        <dbReference type="Proteomes" id="UP000614996"/>
    </source>
</evidence>
<dbReference type="AlphaFoldDB" id="A0A8J4EM27"/>
<dbReference type="RefSeq" id="WP_207127573.1">
    <property type="nucleotide sequence ID" value="NZ_BOPO01000110.1"/>
</dbReference>
<reference evidence="2" key="1">
    <citation type="journal article" date="2021" name="Int. J. Syst. Evol. Microbiol.">
        <title>Actinocatenispora comari sp. nov., an endophytic actinomycete isolated from aerial parts of Comarum salesowianum.</title>
        <authorList>
            <person name="Oyunbileg N."/>
            <person name="Iizaka Y."/>
            <person name="Hamada M."/>
            <person name="Davaapurev B.O."/>
            <person name="Fukumoto A."/>
            <person name="Tsetseg B."/>
            <person name="Kato F."/>
            <person name="Tamura T."/>
            <person name="Batkhuu J."/>
            <person name="Anzai Y."/>
        </authorList>
    </citation>
    <scope>NUCLEOTIDE SEQUENCE [LARGE SCALE GENOMIC DNA]</scope>
    <source>
        <strain evidence="2">NUM-2625</strain>
    </source>
</reference>
<gene>
    <name evidence="1" type="ORF">NUM_51710</name>
</gene>